<dbReference type="Proteomes" id="UP000694523">
    <property type="component" value="Unplaced"/>
</dbReference>
<dbReference type="Ensembl" id="ENSNMLT00000010054.1">
    <property type="protein sequence ID" value="ENSNMLP00000008867.1"/>
    <property type="gene ID" value="ENSNMLG00000006232.1"/>
</dbReference>
<evidence type="ECO:0000256" key="1">
    <source>
        <dbReference type="ARBA" id="ARBA00004514"/>
    </source>
</evidence>
<dbReference type="PANTHER" id="PTHR46985:SF2">
    <property type="entry name" value="APOPTOSIS-ASSOCIATED SPECK-LIKE PROTEIN CONTAINING A CARD"/>
    <property type="match status" value="1"/>
</dbReference>
<evidence type="ECO:0000259" key="6">
    <source>
        <dbReference type="PROSITE" id="PS50209"/>
    </source>
</evidence>
<dbReference type="PANTHER" id="PTHR46985">
    <property type="entry name" value="NACHT, LRR AND PYD DOMAINS-CONTAINING PROTEIN 1"/>
    <property type="match status" value="1"/>
</dbReference>
<protein>
    <recommendedName>
        <fullName evidence="6">CARD domain-containing protein</fullName>
    </recommendedName>
</protein>
<dbReference type="Gene3D" id="1.10.533.10">
    <property type="entry name" value="Death Domain, Fas"/>
    <property type="match status" value="2"/>
</dbReference>
<dbReference type="SUPFAM" id="SSF47986">
    <property type="entry name" value="DEATH domain"/>
    <property type="match status" value="1"/>
</dbReference>
<dbReference type="InterPro" id="IPR001315">
    <property type="entry name" value="CARD"/>
</dbReference>
<dbReference type="GO" id="GO:0045087">
    <property type="term" value="P:innate immune response"/>
    <property type="evidence" value="ECO:0007669"/>
    <property type="project" value="UniProtKB-KW"/>
</dbReference>
<dbReference type="InterPro" id="IPR011029">
    <property type="entry name" value="DEATH-like_dom_sf"/>
</dbReference>
<dbReference type="Pfam" id="PF00619">
    <property type="entry name" value="CARD"/>
    <property type="match status" value="1"/>
</dbReference>
<evidence type="ECO:0000256" key="2">
    <source>
        <dbReference type="ARBA" id="ARBA00022490"/>
    </source>
</evidence>
<name>A0A8C6SMD2_9GOBI</name>
<dbReference type="InterPro" id="IPR051249">
    <property type="entry name" value="NLRP_Inflammasome"/>
</dbReference>
<feature type="domain" description="CARD" evidence="6">
    <location>
        <begin position="75"/>
        <end position="151"/>
    </location>
</feature>
<proteinExistence type="predicted"/>
<keyword evidence="5" id="KW-0395">Inflammatory response</keyword>
<keyword evidence="4" id="KW-0391">Immunity</keyword>
<comment type="subcellular location">
    <subcellularLocation>
        <location evidence="1">Cytoplasm</location>
        <location evidence="1">Cytosol</location>
    </subcellularLocation>
</comment>
<dbReference type="GO" id="GO:0042981">
    <property type="term" value="P:regulation of apoptotic process"/>
    <property type="evidence" value="ECO:0007669"/>
    <property type="project" value="InterPro"/>
</dbReference>
<dbReference type="GO" id="GO:0006954">
    <property type="term" value="P:inflammatory response"/>
    <property type="evidence" value="ECO:0007669"/>
    <property type="project" value="UniProtKB-KW"/>
</dbReference>
<dbReference type="GO" id="GO:0005829">
    <property type="term" value="C:cytosol"/>
    <property type="evidence" value="ECO:0007669"/>
    <property type="project" value="UniProtKB-SubCell"/>
</dbReference>
<evidence type="ECO:0000313" key="7">
    <source>
        <dbReference type="Ensembl" id="ENSNMLP00000008867.1"/>
    </source>
</evidence>
<reference evidence="7" key="2">
    <citation type="submission" date="2025-09" db="UniProtKB">
        <authorList>
            <consortium name="Ensembl"/>
        </authorList>
    </citation>
    <scope>IDENTIFICATION</scope>
</reference>
<evidence type="ECO:0000256" key="3">
    <source>
        <dbReference type="ARBA" id="ARBA00022588"/>
    </source>
</evidence>
<keyword evidence="2" id="KW-0963">Cytoplasm</keyword>
<evidence type="ECO:0000256" key="4">
    <source>
        <dbReference type="ARBA" id="ARBA00022859"/>
    </source>
</evidence>
<evidence type="ECO:0000256" key="5">
    <source>
        <dbReference type="ARBA" id="ARBA00023198"/>
    </source>
</evidence>
<keyword evidence="3" id="KW-0399">Innate immunity</keyword>
<organism evidence="7 8">
    <name type="scientific">Neogobius melanostomus</name>
    <name type="common">round goby</name>
    <dbReference type="NCBI Taxonomy" id="47308"/>
    <lineage>
        <taxon>Eukaryota</taxon>
        <taxon>Metazoa</taxon>
        <taxon>Chordata</taxon>
        <taxon>Craniata</taxon>
        <taxon>Vertebrata</taxon>
        <taxon>Euteleostomi</taxon>
        <taxon>Actinopterygii</taxon>
        <taxon>Neopterygii</taxon>
        <taxon>Teleostei</taxon>
        <taxon>Neoteleostei</taxon>
        <taxon>Acanthomorphata</taxon>
        <taxon>Gobiaria</taxon>
        <taxon>Gobiiformes</taxon>
        <taxon>Gobioidei</taxon>
        <taxon>Gobiidae</taxon>
        <taxon>Benthophilinae</taxon>
        <taxon>Neogobiini</taxon>
        <taxon>Neogobius</taxon>
    </lineage>
</organism>
<sequence>MPPKIARVAIRDALKSLEESNFRDFCDELTKSEGKPRIWPSDVEKKSRTEVMKVLVSDIGCNDEADELGEMDLHSCHSKGHFVDRNRNELIERVSNVAPILDHLLQEKVLRDEQYDEAMTKEYEPYLIKDLEEKRARLVPLHDFYHTLFSV</sequence>
<reference evidence="7" key="1">
    <citation type="submission" date="2025-08" db="UniProtKB">
        <authorList>
            <consortium name="Ensembl"/>
        </authorList>
    </citation>
    <scope>IDENTIFICATION</scope>
</reference>
<dbReference type="AlphaFoldDB" id="A0A8C6SMD2"/>
<evidence type="ECO:0000313" key="8">
    <source>
        <dbReference type="Proteomes" id="UP000694523"/>
    </source>
</evidence>
<accession>A0A8C6SMD2</accession>
<keyword evidence="8" id="KW-1185">Reference proteome</keyword>
<dbReference type="PROSITE" id="PS50209">
    <property type="entry name" value="CARD"/>
    <property type="match status" value="1"/>
</dbReference>